<dbReference type="InterPro" id="IPR006311">
    <property type="entry name" value="TAT_signal"/>
</dbReference>
<feature type="signal peptide" evidence="2">
    <location>
        <begin position="1"/>
        <end position="33"/>
    </location>
</feature>
<dbReference type="CDD" id="cd02696">
    <property type="entry name" value="MurNAc-LAA"/>
    <property type="match status" value="1"/>
</dbReference>
<dbReference type="CDD" id="cd14488">
    <property type="entry name" value="CBM6-CBM35-CBM36_like_2"/>
    <property type="match status" value="1"/>
</dbReference>
<accession>A0A841FT42</accession>
<sequence>MSYQPLSRRNLLRGAVLLGAGAAGVLPAASAFAAVPKIYIDPGHGGTDSGAVGNSLQEKALTLAISLKTRDILKANWSVDVRMSRATDATVSLTARTNDANAWGADIFVSIHINSGGGTGFESYRYTSASAGSVRLQDNLHAKILAATRAVATVTDRGKKAANFHVLRESTMPAVLTENLFIDTAYDAGLLKRADFINATANGHAQGIAAYFGLGGGGGGGFSTIVDNASSRFTGSGNWAASAWSAQRYDADYRYATPDTTTSDAAWYKVAIPTAGAYYVDVWHPADTGYNNATPYIVAASGGNQTVVVDQRSGGGAWRNLGSFNLAAGDYNAVGISRWTTGTGYVVADAVRVRK</sequence>
<dbReference type="GO" id="GO:0030288">
    <property type="term" value="C:outer membrane-bounded periplasmic space"/>
    <property type="evidence" value="ECO:0007669"/>
    <property type="project" value="TreeGrafter"/>
</dbReference>
<comment type="caution">
    <text evidence="4">The sequence shown here is derived from an EMBL/GenBank/DDBJ whole genome shotgun (WGS) entry which is preliminary data.</text>
</comment>
<feature type="domain" description="MurNAc-LAA" evidence="3">
    <location>
        <begin position="97"/>
        <end position="209"/>
    </location>
</feature>
<evidence type="ECO:0000256" key="2">
    <source>
        <dbReference type="SAM" id="SignalP"/>
    </source>
</evidence>
<dbReference type="InterPro" id="IPR033803">
    <property type="entry name" value="CBD-like_Golvesin-Xly"/>
</dbReference>
<keyword evidence="5" id="KW-1185">Reference proteome</keyword>
<dbReference type="InterPro" id="IPR002508">
    <property type="entry name" value="MurNAc-LAA_cat"/>
</dbReference>
<keyword evidence="1" id="KW-0378">Hydrolase</keyword>
<dbReference type="InterPro" id="IPR050695">
    <property type="entry name" value="N-acetylmuramoyl_amidase_3"/>
</dbReference>
<name>A0A841FT42_9ACTN</name>
<evidence type="ECO:0000256" key="1">
    <source>
        <dbReference type="ARBA" id="ARBA00022801"/>
    </source>
</evidence>
<protein>
    <submittedName>
        <fullName evidence="4">N-acetylmuramoyl-L-alanine amidase</fullName>
    </submittedName>
</protein>
<dbReference type="Pfam" id="PF25275">
    <property type="entry name" value="Golvesin_C"/>
    <property type="match status" value="1"/>
</dbReference>
<dbReference type="Proteomes" id="UP000548476">
    <property type="component" value="Unassembled WGS sequence"/>
</dbReference>
<keyword evidence="2" id="KW-0732">Signal</keyword>
<gene>
    <name evidence="4" type="ORF">HNR73_005853</name>
</gene>
<dbReference type="SMART" id="SM00646">
    <property type="entry name" value="Ami_3"/>
    <property type="match status" value="1"/>
</dbReference>
<reference evidence="4 5" key="1">
    <citation type="submission" date="2020-08" db="EMBL/GenBank/DDBJ databases">
        <title>Genomic Encyclopedia of Type Strains, Phase IV (KMG-IV): sequencing the most valuable type-strain genomes for metagenomic binning, comparative biology and taxonomic classification.</title>
        <authorList>
            <person name="Goeker M."/>
        </authorList>
    </citation>
    <scope>NUCLEOTIDE SEQUENCE [LARGE SCALE GENOMIC DNA]</scope>
    <source>
        <strain evidence="4 5">YIM 65646</strain>
    </source>
</reference>
<feature type="chain" id="PRO_5032684665" evidence="2">
    <location>
        <begin position="34"/>
        <end position="355"/>
    </location>
</feature>
<dbReference type="SUPFAM" id="SSF53187">
    <property type="entry name" value="Zn-dependent exopeptidases"/>
    <property type="match status" value="1"/>
</dbReference>
<evidence type="ECO:0000313" key="5">
    <source>
        <dbReference type="Proteomes" id="UP000548476"/>
    </source>
</evidence>
<evidence type="ECO:0000313" key="4">
    <source>
        <dbReference type="EMBL" id="MBB6037973.1"/>
    </source>
</evidence>
<dbReference type="Gene3D" id="3.40.630.40">
    <property type="entry name" value="Zn-dependent exopeptidases"/>
    <property type="match status" value="1"/>
</dbReference>
<organism evidence="4 5">
    <name type="scientific">Phytomonospora endophytica</name>
    <dbReference type="NCBI Taxonomy" id="714109"/>
    <lineage>
        <taxon>Bacteria</taxon>
        <taxon>Bacillati</taxon>
        <taxon>Actinomycetota</taxon>
        <taxon>Actinomycetes</taxon>
        <taxon>Micromonosporales</taxon>
        <taxon>Micromonosporaceae</taxon>
        <taxon>Phytomonospora</taxon>
    </lineage>
</organism>
<dbReference type="EMBL" id="JACHGT010000014">
    <property type="protein sequence ID" value="MBB6037973.1"/>
    <property type="molecule type" value="Genomic_DNA"/>
</dbReference>
<evidence type="ECO:0000259" key="3">
    <source>
        <dbReference type="SMART" id="SM00646"/>
    </source>
</evidence>
<dbReference type="GO" id="GO:0008745">
    <property type="term" value="F:N-acetylmuramoyl-L-alanine amidase activity"/>
    <property type="evidence" value="ECO:0007669"/>
    <property type="project" value="InterPro"/>
</dbReference>
<dbReference type="RefSeq" id="WP_239122251.1">
    <property type="nucleotide sequence ID" value="NZ_BONT01000066.1"/>
</dbReference>
<dbReference type="GO" id="GO:0009253">
    <property type="term" value="P:peptidoglycan catabolic process"/>
    <property type="evidence" value="ECO:0007669"/>
    <property type="project" value="InterPro"/>
</dbReference>
<dbReference type="PROSITE" id="PS51318">
    <property type="entry name" value="TAT"/>
    <property type="match status" value="1"/>
</dbReference>
<dbReference type="AlphaFoldDB" id="A0A841FT42"/>
<dbReference type="PANTHER" id="PTHR30404">
    <property type="entry name" value="N-ACETYLMURAMOYL-L-ALANINE AMIDASE"/>
    <property type="match status" value="1"/>
</dbReference>
<dbReference type="PANTHER" id="PTHR30404:SF0">
    <property type="entry name" value="N-ACETYLMURAMOYL-L-ALANINE AMIDASE AMIC"/>
    <property type="match status" value="1"/>
</dbReference>
<proteinExistence type="predicted"/>
<dbReference type="Pfam" id="PF01520">
    <property type="entry name" value="Amidase_3"/>
    <property type="match status" value="1"/>
</dbReference>